<feature type="region of interest" description="Disordered" evidence="1">
    <location>
        <begin position="25"/>
        <end position="70"/>
    </location>
</feature>
<gene>
    <name evidence="2" type="ORF">I553_6588</name>
</gene>
<dbReference type="PATRIC" id="fig|1299334.3.peg.4740"/>
<feature type="compositionally biased region" description="Low complexity" evidence="1">
    <location>
        <begin position="33"/>
        <end position="57"/>
    </location>
</feature>
<reference evidence="2" key="1">
    <citation type="submission" date="2014-01" db="EMBL/GenBank/DDBJ databases">
        <authorList>
            <person name="Brown-Elliot B."/>
            <person name="Wallace R."/>
            <person name="Lenaerts A."/>
            <person name="Ordway D."/>
            <person name="DeGroote M.A."/>
            <person name="Parker T."/>
            <person name="Sizemore C."/>
            <person name="Tallon L.J."/>
            <person name="Sadzewicz L.K."/>
            <person name="Sengamalay N."/>
            <person name="Fraser C.M."/>
            <person name="Hine E."/>
            <person name="Shefchek K.A."/>
            <person name="Das S.P."/>
            <person name="Tettelin H."/>
        </authorList>
    </citation>
    <scope>NUCLEOTIDE SEQUENCE [LARGE SCALE GENOMIC DNA]</scope>
    <source>
        <strain evidence="2">4042</strain>
    </source>
</reference>
<evidence type="ECO:0000256" key="1">
    <source>
        <dbReference type="SAM" id="MobiDB-lite"/>
    </source>
</evidence>
<comment type="caution">
    <text evidence="2">The sequence shown here is derived from an EMBL/GenBank/DDBJ whole genome shotgun (WGS) entry which is preliminary data.</text>
</comment>
<proteinExistence type="predicted"/>
<sequence>MSDRIARRAGFAVGRYHASEDGIYSVGDMTTDSAGSMPARARPARSSRQSAAATSLRGEVGGVPYGYRCT</sequence>
<name>X8BHM0_MYCXE</name>
<evidence type="ECO:0000313" key="2">
    <source>
        <dbReference type="EMBL" id="EUA42728.1"/>
    </source>
</evidence>
<organism evidence="2">
    <name type="scientific">Mycobacterium xenopi 4042</name>
    <dbReference type="NCBI Taxonomy" id="1299334"/>
    <lineage>
        <taxon>Bacteria</taxon>
        <taxon>Bacillati</taxon>
        <taxon>Actinomycetota</taxon>
        <taxon>Actinomycetes</taxon>
        <taxon>Mycobacteriales</taxon>
        <taxon>Mycobacteriaceae</taxon>
        <taxon>Mycobacterium</taxon>
    </lineage>
</organism>
<dbReference type="AlphaFoldDB" id="X8BHM0"/>
<protein>
    <submittedName>
        <fullName evidence="2">Uncharacterized protein</fullName>
    </submittedName>
</protein>
<dbReference type="EMBL" id="JAOB01000042">
    <property type="protein sequence ID" value="EUA42728.1"/>
    <property type="molecule type" value="Genomic_DNA"/>
</dbReference>
<accession>X8BHM0</accession>